<dbReference type="InterPro" id="IPR053543">
    <property type="entry name" value="Bacterial_RT"/>
</dbReference>
<evidence type="ECO:0000256" key="6">
    <source>
        <dbReference type="ARBA" id="ARBA00022918"/>
    </source>
</evidence>
<dbReference type="SUPFAM" id="SSF56672">
    <property type="entry name" value="DNA/RNA polymerases"/>
    <property type="match status" value="1"/>
</dbReference>
<evidence type="ECO:0000256" key="9">
    <source>
        <dbReference type="ARBA" id="ARBA00048173"/>
    </source>
</evidence>
<comment type="caution">
    <text evidence="11">The sequence shown here is derived from an EMBL/GenBank/DDBJ whole genome shotgun (WGS) entry which is preliminary data.</text>
</comment>
<dbReference type="CDD" id="cd03487">
    <property type="entry name" value="RT_Bac_retron_II"/>
    <property type="match status" value="1"/>
</dbReference>
<dbReference type="PRINTS" id="PR00866">
    <property type="entry name" value="RNADNAPOLMS"/>
</dbReference>
<dbReference type="GO" id="GO:0003723">
    <property type="term" value="F:RNA binding"/>
    <property type="evidence" value="ECO:0007669"/>
    <property type="project" value="InterPro"/>
</dbReference>
<comment type="catalytic activity">
    <reaction evidence="9">
        <text>DNA(n) + a 2'-deoxyribonucleoside 5'-triphosphate = DNA(n+1) + diphosphate</text>
        <dbReference type="Rhea" id="RHEA:22508"/>
        <dbReference type="Rhea" id="RHEA-COMP:17339"/>
        <dbReference type="Rhea" id="RHEA-COMP:17340"/>
        <dbReference type="ChEBI" id="CHEBI:33019"/>
        <dbReference type="ChEBI" id="CHEBI:61560"/>
        <dbReference type="ChEBI" id="CHEBI:173112"/>
        <dbReference type="EC" id="2.7.7.49"/>
    </reaction>
</comment>
<gene>
    <name evidence="11" type="ORF">HNR39_003214</name>
</gene>
<organism evidence="11 12">
    <name type="scientific">Glaciimonas immobilis</name>
    <dbReference type="NCBI Taxonomy" id="728004"/>
    <lineage>
        <taxon>Bacteria</taxon>
        <taxon>Pseudomonadati</taxon>
        <taxon>Pseudomonadota</taxon>
        <taxon>Betaproteobacteria</taxon>
        <taxon>Burkholderiales</taxon>
        <taxon>Oxalobacteraceae</taxon>
        <taxon>Glaciimonas</taxon>
    </lineage>
</organism>
<keyword evidence="4" id="KW-0479">Metal-binding</keyword>
<dbReference type="InterPro" id="IPR000123">
    <property type="entry name" value="Reverse_transcriptase_msDNA"/>
</dbReference>
<evidence type="ECO:0000256" key="8">
    <source>
        <dbReference type="ARBA" id="ARBA00034120"/>
    </source>
</evidence>
<reference evidence="11 12" key="1">
    <citation type="submission" date="2020-08" db="EMBL/GenBank/DDBJ databases">
        <title>Genomic Encyclopedia of Type Strains, Phase IV (KMG-IV): sequencing the most valuable type-strain genomes for metagenomic binning, comparative biology and taxonomic classification.</title>
        <authorList>
            <person name="Goeker M."/>
        </authorList>
    </citation>
    <scope>NUCLEOTIDE SEQUENCE [LARGE SCALE GENOMIC DNA]</scope>
    <source>
        <strain evidence="11 12">DSM 23240</strain>
    </source>
</reference>
<dbReference type="RefSeq" id="WP_168053681.1">
    <property type="nucleotide sequence ID" value="NZ_JAAOZT010000003.1"/>
</dbReference>
<dbReference type="GO" id="GO:0003964">
    <property type="term" value="F:RNA-directed DNA polymerase activity"/>
    <property type="evidence" value="ECO:0007669"/>
    <property type="project" value="UniProtKB-KW"/>
</dbReference>
<dbReference type="GO" id="GO:0046872">
    <property type="term" value="F:metal ion binding"/>
    <property type="evidence" value="ECO:0007669"/>
    <property type="project" value="UniProtKB-KW"/>
</dbReference>
<evidence type="ECO:0000259" key="10">
    <source>
        <dbReference type="PROSITE" id="PS50878"/>
    </source>
</evidence>
<protein>
    <recommendedName>
        <fullName evidence="1">RNA-directed DNA polymerase</fullName>
        <ecNumber evidence="1">2.7.7.49</ecNumber>
    </recommendedName>
</protein>
<comment type="similarity">
    <text evidence="8">Belongs to the bacterial reverse transcriptase family.</text>
</comment>
<keyword evidence="2" id="KW-0808">Transferase</keyword>
<evidence type="ECO:0000256" key="4">
    <source>
        <dbReference type="ARBA" id="ARBA00022723"/>
    </source>
</evidence>
<dbReference type="PROSITE" id="PS50878">
    <property type="entry name" value="RT_POL"/>
    <property type="match status" value="1"/>
</dbReference>
<proteinExistence type="inferred from homology"/>
<dbReference type="InterPro" id="IPR051083">
    <property type="entry name" value="GrpII_Intron_Splice-Mob/Def"/>
</dbReference>
<sequence>MPSLKQLQATTSLRELAPLLDIKPGMLSYLLYKKPKLDLYKKFTIPKRHGGVREINAPEGDLKLLQYRLSLLLQKCIVEINAEHGHAEDDEHLGIAHGFKRYHSIMTNGRAHVTRRYVFNVDLHDFFGSMNFGRVRAFFLKNNNFKLHANVATVIAQIACHENKLPQGSPCSPVISNLIGHTMDIPLARLARDEGATYTRYADDLTFSTNNPSFSHKIAVQGCDQKWLPGESLQRIVTKSGFSFNAQKTRMQYRDSRQEVTGLTVNRKVNVPATYRYKVRSMVDKLFKTGEFEFIYKKLDTLGKEVAFNYQGKRKQLLGMLSYIDQVDRFNSKLCEKNGLEPHPTTGRTTLFRRFLYFDAFFAPVEPIIVCEGKTDNVYLRCAIKNLAAAYPKLVVAGTKPLLKVRFLKYAERRTSQITELTGGVGGVCNLLKHYHDDVRTKFKAPAPKHPVIVFIDNDSGADSIYGAIAGITKQPKPAGRASFIHVIANLYVVPTPLGPKNKKTAIEDFFDKTTLATKLSDKTFSRDNKMENLKHYGKAAFAINVIAKNANTVNFNKFAPLLDRMVAVIDDYAKRLKVPLN</sequence>
<keyword evidence="5" id="KW-0460">Magnesium</keyword>
<evidence type="ECO:0000256" key="3">
    <source>
        <dbReference type="ARBA" id="ARBA00022695"/>
    </source>
</evidence>
<evidence type="ECO:0000256" key="2">
    <source>
        <dbReference type="ARBA" id="ARBA00022679"/>
    </source>
</evidence>
<evidence type="ECO:0000313" key="12">
    <source>
        <dbReference type="Proteomes" id="UP000571084"/>
    </source>
</evidence>
<dbReference type="EC" id="2.7.7.49" evidence="1"/>
<keyword evidence="6" id="KW-0695">RNA-directed DNA polymerase</keyword>
<name>A0A840RXV1_9BURK</name>
<dbReference type="NCBIfam" id="NF038237">
    <property type="entry name" value="retron_Ec67_fus"/>
    <property type="match status" value="1"/>
</dbReference>
<keyword evidence="12" id="KW-1185">Reference proteome</keyword>
<dbReference type="InterPro" id="IPR043502">
    <property type="entry name" value="DNA/RNA_pol_sf"/>
</dbReference>
<dbReference type="GO" id="GO:0051607">
    <property type="term" value="P:defense response to virus"/>
    <property type="evidence" value="ECO:0007669"/>
    <property type="project" value="UniProtKB-KW"/>
</dbReference>
<dbReference type="PANTHER" id="PTHR34047:SF7">
    <property type="entry name" value="RNA-DIRECTED DNA POLYMERASE"/>
    <property type="match status" value="1"/>
</dbReference>
<dbReference type="InterPro" id="IPR000477">
    <property type="entry name" value="RT_dom"/>
</dbReference>
<accession>A0A840RXV1</accession>
<feature type="domain" description="Reverse transcriptase" evidence="10">
    <location>
        <begin position="26"/>
        <end position="265"/>
    </location>
</feature>
<evidence type="ECO:0000256" key="1">
    <source>
        <dbReference type="ARBA" id="ARBA00012493"/>
    </source>
</evidence>
<dbReference type="Pfam" id="PF00078">
    <property type="entry name" value="RVT_1"/>
    <property type="match status" value="1"/>
</dbReference>
<evidence type="ECO:0000256" key="7">
    <source>
        <dbReference type="ARBA" id="ARBA00023118"/>
    </source>
</evidence>
<keyword evidence="3" id="KW-0548">Nucleotidyltransferase</keyword>
<dbReference type="PANTHER" id="PTHR34047">
    <property type="entry name" value="NUCLEAR INTRON MATURASE 1, MITOCHONDRIAL-RELATED"/>
    <property type="match status" value="1"/>
</dbReference>
<evidence type="ECO:0000256" key="5">
    <source>
        <dbReference type="ARBA" id="ARBA00022842"/>
    </source>
</evidence>
<dbReference type="EMBL" id="JACHHQ010000007">
    <property type="protein sequence ID" value="MBB5201361.1"/>
    <property type="molecule type" value="Genomic_DNA"/>
</dbReference>
<evidence type="ECO:0000313" key="11">
    <source>
        <dbReference type="EMBL" id="MBB5201361.1"/>
    </source>
</evidence>
<dbReference type="AlphaFoldDB" id="A0A840RXV1"/>
<keyword evidence="7" id="KW-0051">Antiviral defense</keyword>
<dbReference type="Proteomes" id="UP000571084">
    <property type="component" value="Unassembled WGS sequence"/>
</dbReference>